<dbReference type="SMART" id="SM00822">
    <property type="entry name" value="PKS_KR"/>
    <property type="match status" value="1"/>
</dbReference>
<accession>A0A2S8HJY3</accession>
<dbReference type="InterPro" id="IPR036291">
    <property type="entry name" value="NAD(P)-bd_dom_sf"/>
</dbReference>
<dbReference type="InterPro" id="IPR057326">
    <property type="entry name" value="KR_dom"/>
</dbReference>
<evidence type="ECO:0000256" key="2">
    <source>
        <dbReference type="ARBA" id="ARBA00023002"/>
    </source>
</evidence>
<dbReference type="PANTHER" id="PTHR42901">
    <property type="entry name" value="ALCOHOL DEHYDROGENASE"/>
    <property type="match status" value="1"/>
</dbReference>
<dbReference type="InterPro" id="IPR020904">
    <property type="entry name" value="Sc_DH/Rdtase_CS"/>
</dbReference>
<dbReference type="PRINTS" id="PR00080">
    <property type="entry name" value="SDRFAMILY"/>
</dbReference>
<evidence type="ECO:0000256" key="3">
    <source>
        <dbReference type="RuleBase" id="RU000363"/>
    </source>
</evidence>
<organism evidence="5 6">
    <name type="scientific">Pseudomonas frederiksbergensis</name>
    <dbReference type="NCBI Taxonomy" id="104087"/>
    <lineage>
        <taxon>Bacteria</taxon>
        <taxon>Pseudomonadati</taxon>
        <taxon>Pseudomonadota</taxon>
        <taxon>Gammaproteobacteria</taxon>
        <taxon>Pseudomonadales</taxon>
        <taxon>Pseudomonadaceae</taxon>
        <taxon>Pseudomonas</taxon>
    </lineage>
</organism>
<proteinExistence type="inferred from homology"/>
<dbReference type="Proteomes" id="UP000239687">
    <property type="component" value="Unassembled WGS sequence"/>
</dbReference>
<keyword evidence="2" id="KW-0560">Oxidoreductase</keyword>
<protein>
    <recommendedName>
        <fullName evidence="4">Ketoreductase domain-containing protein</fullName>
    </recommendedName>
</protein>
<dbReference type="GO" id="GO:0016616">
    <property type="term" value="F:oxidoreductase activity, acting on the CH-OH group of donors, NAD or NADP as acceptor"/>
    <property type="evidence" value="ECO:0007669"/>
    <property type="project" value="UniProtKB-ARBA"/>
</dbReference>
<evidence type="ECO:0000313" key="6">
    <source>
        <dbReference type="Proteomes" id="UP000239687"/>
    </source>
</evidence>
<dbReference type="PROSITE" id="PS00061">
    <property type="entry name" value="ADH_SHORT"/>
    <property type="match status" value="1"/>
</dbReference>
<dbReference type="PRINTS" id="PR00081">
    <property type="entry name" value="GDHRDH"/>
</dbReference>
<dbReference type="EMBL" id="PUIN01000009">
    <property type="protein sequence ID" value="PQP02823.1"/>
    <property type="molecule type" value="Genomic_DNA"/>
</dbReference>
<evidence type="ECO:0000313" key="5">
    <source>
        <dbReference type="EMBL" id="PQP02823.1"/>
    </source>
</evidence>
<dbReference type="SUPFAM" id="SSF51735">
    <property type="entry name" value="NAD(P)-binding Rossmann-fold domains"/>
    <property type="match status" value="1"/>
</dbReference>
<sequence length="296" mass="32225">MVAQPYSSLPTPIAVPVLPSPGSLICRCSPRHPRFSPPMAHKNTIEKEFQLNTDETVVVTGVTSGIGLACARKLIEQGNKVIGIGRRTERLNALGDELGERFYPLNCDVRDIDSLNTQLKQLPDAFATISKLINSAGLLQGQGTLLEVSDAQISTMLETNVHGLINVTRAVLPKLIESGCGHIINLTSIGAHYHYAGGHVYAASKAFVDHFGQCLRTELVGSRVRLTNIAPGKTRSEFALVQFAGDQARADRVYSTLTPLEPMDVANSILWALHQPTHVNINLIELMPADQELSYR</sequence>
<feature type="domain" description="Ketoreductase" evidence="4">
    <location>
        <begin position="55"/>
        <end position="232"/>
    </location>
</feature>
<dbReference type="InterPro" id="IPR002347">
    <property type="entry name" value="SDR_fam"/>
</dbReference>
<dbReference type="PANTHER" id="PTHR42901:SF1">
    <property type="entry name" value="ALCOHOL DEHYDROGENASE"/>
    <property type="match status" value="1"/>
</dbReference>
<comment type="caution">
    <text evidence="5">The sequence shown here is derived from an EMBL/GenBank/DDBJ whole genome shotgun (WGS) entry which is preliminary data.</text>
</comment>
<evidence type="ECO:0000259" key="4">
    <source>
        <dbReference type="SMART" id="SM00822"/>
    </source>
</evidence>
<name>A0A2S8HJY3_9PSED</name>
<gene>
    <name evidence="5" type="ORF">C5612_16890</name>
</gene>
<dbReference type="FunFam" id="3.40.50.720:FF:000047">
    <property type="entry name" value="NADP-dependent L-serine/L-allo-threonine dehydrogenase"/>
    <property type="match status" value="1"/>
</dbReference>
<dbReference type="AlphaFoldDB" id="A0A2S8HJY3"/>
<evidence type="ECO:0000256" key="1">
    <source>
        <dbReference type="ARBA" id="ARBA00006484"/>
    </source>
</evidence>
<dbReference type="Pfam" id="PF00106">
    <property type="entry name" value="adh_short"/>
    <property type="match status" value="1"/>
</dbReference>
<dbReference type="Gene3D" id="3.40.50.720">
    <property type="entry name" value="NAD(P)-binding Rossmann-like Domain"/>
    <property type="match status" value="1"/>
</dbReference>
<comment type="similarity">
    <text evidence="1 3">Belongs to the short-chain dehydrogenases/reductases (SDR) family.</text>
</comment>
<reference evidence="5 6" key="1">
    <citation type="submission" date="2018-02" db="EMBL/GenBank/DDBJ databases">
        <title>Draft genome sequencing of Pseudomonas frederiksbergensis 11-D3.</title>
        <authorList>
            <person name="Zheng B.-X."/>
        </authorList>
    </citation>
    <scope>NUCLEOTIDE SEQUENCE [LARGE SCALE GENOMIC DNA]</scope>
    <source>
        <strain evidence="5 6">11-D3</strain>
    </source>
</reference>